<dbReference type="Pfam" id="PF05450">
    <property type="entry name" value="Nicastrin"/>
    <property type="match status" value="1"/>
</dbReference>
<gene>
    <name evidence="13" type="ORF">X975_00547</name>
</gene>
<keyword evidence="4 10" id="KW-0812">Transmembrane</keyword>
<evidence type="ECO:0000256" key="11">
    <source>
        <dbReference type="SAM" id="SignalP"/>
    </source>
</evidence>
<dbReference type="GO" id="GO:0005886">
    <property type="term" value="C:plasma membrane"/>
    <property type="evidence" value="ECO:0007669"/>
    <property type="project" value="TreeGrafter"/>
</dbReference>
<proteinExistence type="inferred from homology"/>
<dbReference type="OMA" id="ECVYPGV"/>
<evidence type="ECO:0000256" key="4">
    <source>
        <dbReference type="ARBA" id="ARBA00022692"/>
    </source>
</evidence>
<dbReference type="GO" id="GO:0007220">
    <property type="term" value="P:Notch receptor processing"/>
    <property type="evidence" value="ECO:0007669"/>
    <property type="project" value="TreeGrafter"/>
</dbReference>
<evidence type="ECO:0000256" key="6">
    <source>
        <dbReference type="ARBA" id="ARBA00022976"/>
    </source>
</evidence>
<keyword evidence="8 10" id="KW-0472">Membrane</keyword>
<evidence type="ECO:0000256" key="8">
    <source>
        <dbReference type="ARBA" id="ARBA00023136"/>
    </source>
</evidence>
<protein>
    <recommendedName>
        <fullName evidence="3">Nicastrin</fullName>
    </recommendedName>
</protein>
<sequence>MIKYTVFSLIFFAGPFIKGALADRTSLKIYEDIQSDIFCFRRLNATHQIGCSSHKSGNVGVLYVLDTDEEFENITSSPPPMPFVVAMPITLFNMRNMKKIKLSEKIRGVLIFKSRKLPPVKSFSPDQSCPNRNYGFYTEKMNQQYAACNKTEWNRLPENEALGMMFEDWGMPIFIITNESNIQSIRNCFEKFNNGTMKDWPLCSVQMTSVMLAAKDSNTCMRRNKLVANLNEVKTCDPLSDKNILTSLFPTNKSEEIRNKSVIIVGARLDAFSMFDKLAPGAHSTVTGLVTLLTVAKNMADLREEILKKKGPSPDRNVLFIIFNGEAFDYIGSSRVVFDMQKGVFPVRLFDGIRDQPALIDLNHISHFIELSQLAPEDPSVSLWLHSDPVSVKKSDAVAKEVKRIVNLFQNEAEKVKNLKISEAPPDLPLPPASFQSFLRQDSSIPGIVLADHDEKFINKFYNSIFDSNETLDTTALKDTLAHIAIVVSGSLYELLTDEKLETPVKTDIDLVDGLLECYLRNASCGLFRQIADPLMTERLRVEPYPMYVSVDSGGHTKANAITLYTRYLLAYLTGIGVPDRDRKNCTGDSQNQIYHYDWMAGSEPNASGICIKSTVMYSMAQSPAYVLNDWKSSEYSTWTESVWLETSARIFLQPGKTQEAITLITGIIIFFISISSVYFVNERSSIIFNTKPLVGC</sequence>
<evidence type="ECO:0000256" key="1">
    <source>
        <dbReference type="ARBA" id="ARBA00004479"/>
    </source>
</evidence>
<dbReference type="OrthoDB" id="755951at2759"/>
<dbReference type="STRING" id="407821.A0A087TRH8"/>
<feature type="chain" id="PRO_5001829888" description="Nicastrin" evidence="11">
    <location>
        <begin position="23"/>
        <end position="697"/>
    </location>
</feature>
<evidence type="ECO:0000313" key="14">
    <source>
        <dbReference type="Proteomes" id="UP000054359"/>
    </source>
</evidence>
<evidence type="ECO:0000256" key="7">
    <source>
        <dbReference type="ARBA" id="ARBA00022989"/>
    </source>
</evidence>
<feature type="non-terminal residue" evidence="13">
    <location>
        <position position="697"/>
    </location>
</feature>
<dbReference type="EMBL" id="KK116405">
    <property type="protein sequence ID" value="KFM67717.1"/>
    <property type="molecule type" value="Genomic_DNA"/>
</dbReference>
<dbReference type="Gene3D" id="3.40.630.10">
    <property type="entry name" value="Zn peptidases"/>
    <property type="match status" value="1"/>
</dbReference>
<dbReference type="GO" id="GO:0016485">
    <property type="term" value="P:protein processing"/>
    <property type="evidence" value="ECO:0007669"/>
    <property type="project" value="InterPro"/>
</dbReference>
<evidence type="ECO:0000313" key="13">
    <source>
        <dbReference type="EMBL" id="KFM67717.1"/>
    </source>
</evidence>
<dbReference type="PANTHER" id="PTHR21092:SF0">
    <property type="entry name" value="NICASTRIN"/>
    <property type="match status" value="1"/>
</dbReference>
<comment type="subcellular location">
    <subcellularLocation>
        <location evidence="1">Membrane</location>
        <topology evidence="1">Single-pass type I membrane protein</topology>
    </subcellularLocation>
</comment>
<evidence type="ECO:0000256" key="10">
    <source>
        <dbReference type="SAM" id="Phobius"/>
    </source>
</evidence>
<dbReference type="AlphaFoldDB" id="A0A087TRH8"/>
<evidence type="ECO:0000259" key="12">
    <source>
        <dbReference type="Pfam" id="PF18266"/>
    </source>
</evidence>
<dbReference type="PANTHER" id="PTHR21092">
    <property type="entry name" value="NICASTRIN"/>
    <property type="match status" value="1"/>
</dbReference>
<keyword evidence="5 11" id="KW-0732">Signal</keyword>
<feature type="domain" description="Nicastrin small lobe" evidence="12">
    <location>
        <begin position="39"/>
        <end position="213"/>
    </location>
</feature>
<dbReference type="SUPFAM" id="SSF53187">
    <property type="entry name" value="Zn-dependent exopeptidases"/>
    <property type="match status" value="1"/>
</dbReference>
<dbReference type="GO" id="GO:0007219">
    <property type="term" value="P:Notch signaling pathway"/>
    <property type="evidence" value="ECO:0007669"/>
    <property type="project" value="UniProtKB-KW"/>
</dbReference>
<keyword evidence="14" id="KW-1185">Reference proteome</keyword>
<accession>A0A087TRH8</accession>
<dbReference type="InterPro" id="IPR008710">
    <property type="entry name" value="Nicastrin"/>
</dbReference>
<reference evidence="13 14" key="1">
    <citation type="submission" date="2013-11" db="EMBL/GenBank/DDBJ databases">
        <title>Genome sequencing of Stegodyphus mimosarum.</title>
        <authorList>
            <person name="Bechsgaard J."/>
        </authorList>
    </citation>
    <scope>NUCLEOTIDE SEQUENCE [LARGE SCALE GENOMIC DNA]</scope>
</reference>
<dbReference type="InterPro" id="IPR041084">
    <property type="entry name" value="Ncstrn_small"/>
</dbReference>
<evidence type="ECO:0000256" key="3">
    <source>
        <dbReference type="ARBA" id="ARBA00015303"/>
    </source>
</evidence>
<comment type="similarity">
    <text evidence="2">Belongs to the nicastrin family.</text>
</comment>
<feature type="transmembrane region" description="Helical" evidence="10">
    <location>
        <begin position="661"/>
        <end position="682"/>
    </location>
</feature>
<evidence type="ECO:0000256" key="2">
    <source>
        <dbReference type="ARBA" id="ARBA00007717"/>
    </source>
</evidence>
<keyword evidence="6" id="KW-0914">Notch signaling pathway</keyword>
<name>A0A087TRH8_STEMI</name>
<feature type="signal peptide" evidence="11">
    <location>
        <begin position="1"/>
        <end position="22"/>
    </location>
</feature>
<dbReference type="Proteomes" id="UP000054359">
    <property type="component" value="Unassembled WGS sequence"/>
</dbReference>
<organism evidence="13 14">
    <name type="scientific">Stegodyphus mimosarum</name>
    <name type="common">African social velvet spider</name>
    <dbReference type="NCBI Taxonomy" id="407821"/>
    <lineage>
        <taxon>Eukaryota</taxon>
        <taxon>Metazoa</taxon>
        <taxon>Ecdysozoa</taxon>
        <taxon>Arthropoda</taxon>
        <taxon>Chelicerata</taxon>
        <taxon>Arachnida</taxon>
        <taxon>Araneae</taxon>
        <taxon>Araneomorphae</taxon>
        <taxon>Entelegynae</taxon>
        <taxon>Eresoidea</taxon>
        <taxon>Eresidae</taxon>
        <taxon>Stegodyphus</taxon>
    </lineage>
</organism>
<dbReference type="Pfam" id="PF18266">
    <property type="entry name" value="Ncstrn_small"/>
    <property type="match status" value="1"/>
</dbReference>
<evidence type="ECO:0000256" key="5">
    <source>
        <dbReference type="ARBA" id="ARBA00022729"/>
    </source>
</evidence>
<evidence type="ECO:0000256" key="9">
    <source>
        <dbReference type="ARBA" id="ARBA00023180"/>
    </source>
</evidence>
<keyword evidence="7 10" id="KW-1133">Transmembrane helix</keyword>
<keyword evidence="9" id="KW-0325">Glycoprotein</keyword>